<protein>
    <submittedName>
        <fullName evidence="2">Uncharacterized protein</fullName>
    </submittedName>
</protein>
<feature type="compositionally biased region" description="Polar residues" evidence="1">
    <location>
        <begin position="68"/>
        <end position="86"/>
    </location>
</feature>
<name>A0AAW1CWY7_9HEMI</name>
<evidence type="ECO:0000256" key="1">
    <source>
        <dbReference type="SAM" id="MobiDB-lite"/>
    </source>
</evidence>
<keyword evidence="3" id="KW-1185">Reference proteome</keyword>
<evidence type="ECO:0000313" key="2">
    <source>
        <dbReference type="EMBL" id="KAK9502045.1"/>
    </source>
</evidence>
<dbReference type="AlphaFoldDB" id="A0AAW1CWY7"/>
<feature type="region of interest" description="Disordered" evidence="1">
    <location>
        <begin position="68"/>
        <end position="92"/>
    </location>
</feature>
<organism evidence="2 3">
    <name type="scientific">Rhynocoris fuscipes</name>
    <dbReference type="NCBI Taxonomy" id="488301"/>
    <lineage>
        <taxon>Eukaryota</taxon>
        <taxon>Metazoa</taxon>
        <taxon>Ecdysozoa</taxon>
        <taxon>Arthropoda</taxon>
        <taxon>Hexapoda</taxon>
        <taxon>Insecta</taxon>
        <taxon>Pterygota</taxon>
        <taxon>Neoptera</taxon>
        <taxon>Paraneoptera</taxon>
        <taxon>Hemiptera</taxon>
        <taxon>Heteroptera</taxon>
        <taxon>Panheteroptera</taxon>
        <taxon>Cimicomorpha</taxon>
        <taxon>Reduviidae</taxon>
        <taxon>Harpactorinae</taxon>
        <taxon>Harpactorini</taxon>
        <taxon>Rhynocoris</taxon>
    </lineage>
</organism>
<comment type="caution">
    <text evidence="2">The sequence shown here is derived from an EMBL/GenBank/DDBJ whole genome shotgun (WGS) entry which is preliminary data.</text>
</comment>
<accession>A0AAW1CWY7</accession>
<dbReference type="Proteomes" id="UP001461498">
    <property type="component" value="Unassembled WGS sequence"/>
</dbReference>
<evidence type="ECO:0000313" key="3">
    <source>
        <dbReference type="Proteomes" id="UP001461498"/>
    </source>
</evidence>
<dbReference type="EMBL" id="JAPXFL010000009">
    <property type="protein sequence ID" value="KAK9502045.1"/>
    <property type="molecule type" value="Genomic_DNA"/>
</dbReference>
<proteinExistence type="predicted"/>
<reference evidence="2 3" key="1">
    <citation type="submission" date="2022-12" db="EMBL/GenBank/DDBJ databases">
        <title>Chromosome-level genome assembly of true bugs.</title>
        <authorList>
            <person name="Ma L."/>
            <person name="Li H."/>
        </authorList>
    </citation>
    <scope>NUCLEOTIDE SEQUENCE [LARGE SCALE GENOMIC DNA]</scope>
    <source>
        <strain evidence="2">Lab_2022b</strain>
    </source>
</reference>
<gene>
    <name evidence="2" type="ORF">O3M35_012652</name>
</gene>
<sequence>MTIVVIVDDYSANNARIDEKLVETAKLLRHDLSRLKLLGNVAHIVFVRDKRQLELNFVYQLINSVESSQSNDQPYAQTEGNLTENANKCFWS</sequence>